<evidence type="ECO:0000313" key="1">
    <source>
        <dbReference type="EMBL" id="SDK10803.1"/>
    </source>
</evidence>
<dbReference type="EMBL" id="FNFX01000001">
    <property type="protein sequence ID" value="SDK10803.1"/>
    <property type="molecule type" value="Genomic_DNA"/>
</dbReference>
<evidence type="ECO:0000313" key="2">
    <source>
        <dbReference type="Proteomes" id="UP000198629"/>
    </source>
</evidence>
<sequence length="167" mass="18715">MAFTIDSVAQQVRTFLLEDKGPAGRERVRVYLQDVVSDQAFAQQYLDDAQPQRRVLYEDTDLGFAILGHVFKEARKTQPHDHGVSWAIYGQVAGVTTMDGWDVIEPAEPGGKPGTVKLRDSIELRPGNVRVYNENEIHSPRRDGPAKLIRIEGNPNQNAPGRVWQPV</sequence>
<keyword evidence="2" id="KW-1185">Reference proteome</keyword>
<dbReference type="RefSeq" id="WP_091468230.1">
    <property type="nucleotide sequence ID" value="NZ_FNFX01000001.1"/>
</dbReference>
<dbReference type="Gene3D" id="2.60.120.10">
    <property type="entry name" value="Jelly Rolls"/>
    <property type="match status" value="1"/>
</dbReference>
<dbReference type="Proteomes" id="UP000198629">
    <property type="component" value="Unassembled WGS sequence"/>
</dbReference>
<evidence type="ECO:0008006" key="3">
    <source>
        <dbReference type="Google" id="ProtNLM"/>
    </source>
</evidence>
<dbReference type="InterPro" id="IPR014710">
    <property type="entry name" value="RmlC-like_jellyroll"/>
</dbReference>
<protein>
    <recommendedName>
        <fullName evidence="3">Cysteine dioxygenase type I</fullName>
    </recommendedName>
</protein>
<dbReference type="AlphaFoldDB" id="A0A1G8Z777"/>
<dbReference type="STRING" id="492660.SAMN05192566_0127"/>
<proteinExistence type="predicted"/>
<dbReference type="SUPFAM" id="SSF51182">
    <property type="entry name" value="RmlC-like cupins"/>
    <property type="match status" value="1"/>
</dbReference>
<gene>
    <name evidence="1" type="ORF">SAMN05192566_0127</name>
</gene>
<dbReference type="OrthoDB" id="5732427at2"/>
<reference evidence="2" key="1">
    <citation type="submission" date="2016-10" db="EMBL/GenBank/DDBJ databases">
        <authorList>
            <person name="Varghese N."/>
            <person name="Submissions S."/>
        </authorList>
    </citation>
    <scope>NUCLEOTIDE SEQUENCE [LARGE SCALE GENOMIC DNA]</scope>
    <source>
        <strain evidence="2">CBMB127</strain>
    </source>
</reference>
<name>A0A1G8Z777_9PROT</name>
<accession>A0A1G8Z777</accession>
<organism evidence="1 2">
    <name type="scientific">Methylophilus rhizosphaerae</name>
    <dbReference type="NCBI Taxonomy" id="492660"/>
    <lineage>
        <taxon>Bacteria</taxon>
        <taxon>Pseudomonadati</taxon>
        <taxon>Pseudomonadota</taxon>
        <taxon>Betaproteobacteria</taxon>
        <taxon>Nitrosomonadales</taxon>
        <taxon>Methylophilaceae</taxon>
        <taxon>Methylophilus</taxon>
    </lineage>
</organism>
<dbReference type="InterPro" id="IPR011051">
    <property type="entry name" value="RmlC_Cupin_sf"/>
</dbReference>